<dbReference type="Gene3D" id="3.40.50.2000">
    <property type="entry name" value="Glycogen Phosphorylase B"/>
    <property type="match status" value="2"/>
</dbReference>
<reference evidence="2 3" key="1">
    <citation type="submission" date="2017-09" db="EMBL/GenBank/DDBJ databases">
        <title>Depth-based differentiation of microbial function through sediment-hosted aquifers and enrichment of novel symbionts in the deep terrestrial subsurface.</title>
        <authorList>
            <person name="Probst A.J."/>
            <person name="Ladd B."/>
            <person name="Jarett J.K."/>
            <person name="Geller-Mcgrath D.E."/>
            <person name="Sieber C.M."/>
            <person name="Emerson J.B."/>
            <person name="Anantharaman K."/>
            <person name="Thomas B.C."/>
            <person name="Malmstrom R."/>
            <person name="Stieglmeier M."/>
            <person name="Klingl A."/>
            <person name="Woyke T."/>
            <person name="Ryan C.M."/>
            <person name="Banfield J.F."/>
        </authorList>
    </citation>
    <scope>NUCLEOTIDE SEQUENCE [LARGE SCALE GENOMIC DNA]</scope>
    <source>
        <strain evidence="2">CG23_combo_of_CG06-09_8_20_14_all_49_15</strain>
    </source>
</reference>
<evidence type="ECO:0000259" key="1">
    <source>
        <dbReference type="Pfam" id="PF00534"/>
    </source>
</evidence>
<dbReference type="PANTHER" id="PTHR12526:SF630">
    <property type="entry name" value="GLYCOSYLTRANSFERASE"/>
    <property type="match status" value="1"/>
</dbReference>
<dbReference type="SUPFAM" id="SSF53756">
    <property type="entry name" value="UDP-Glycosyltransferase/glycogen phosphorylase"/>
    <property type="match status" value="1"/>
</dbReference>
<dbReference type="Proteomes" id="UP000230729">
    <property type="component" value="Unassembled WGS sequence"/>
</dbReference>
<protein>
    <recommendedName>
        <fullName evidence="1">Glycosyl transferase family 1 domain-containing protein</fullName>
    </recommendedName>
</protein>
<dbReference type="PANTHER" id="PTHR12526">
    <property type="entry name" value="GLYCOSYLTRANSFERASE"/>
    <property type="match status" value="1"/>
</dbReference>
<feature type="domain" description="Glycosyl transferase family 1" evidence="1">
    <location>
        <begin position="183"/>
        <end position="332"/>
    </location>
</feature>
<dbReference type="GO" id="GO:0016757">
    <property type="term" value="F:glycosyltransferase activity"/>
    <property type="evidence" value="ECO:0007669"/>
    <property type="project" value="InterPro"/>
</dbReference>
<gene>
    <name evidence="2" type="ORF">COX22_00010</name>
</gene>
<dbReference type="Pfam" id="PF00534">
    <property type="entry name" value="Glycos_transf_1"/>
    <property type="match status" value="1"/>
</dbReference>
<evidence type="ECO:0000313" key="2">
    <source>
        <dbReference type="EMBL" id="PIP34231.1"/>
    </source>
</evidence>
<dbReference type="InterPro" id="IPR001296">
    <property type="entry name" value="Glyco_trans_1"/>
</dbReference>
<organism evidence="2 3">
    <name type="scientific">Candidatus Falkowbacteria bacterium CG23_combo_of_CG06-09_8_20_14_all_49_15</name>
    <dbReference type="NCBI Taxonomy" id="1974572"/>
    <lineage>
        <taxon>Bacteria</taxon>
        <taxon>Candidatus Falkowiibacteriota</taxon>
    </lineage>
</organism>
<dbReference type="AlphaFoldDB" id="A0A2G9ZMA8"/>
<accession>A0A2G9ZMA8</accession>
<comment type="caution">
    <text evidence="2">The sequence shown here is derived from an EMBL/GenBank/DDBJ whole genome shotgun (WGS) entry which is preliminary data.</text>
</comment>
<sequence>MENKIPILFITNKLLIGGAEQVIVNQINLLDKEKFAVYLGLLYTTNKPNNLYFKVKLNNEYIVHFCFNKLFAGRAFWRLVKFLKKKKIAIVFSSLFEANLVSRLAALMAGVKIKIITEQSCYFNKSRWQIWADKFLSYFTDVILGVSEEVIEFTSRQEKISRKKFRLMRQISDLQLAGVFAKKSLRQSLGIPENAFVAMTHGRFSPEKAQHRIIKAAEKIIGQGEKGIYFLIVGNGVLEEEMRAEIKAKNLENFVKVIADAKRAKEYLAAGDIFLLTSDREGSPVAMLEAMNAGLFAVASAVGGVPDVLGDGAGGIMVKPGDIGALAEKIVWCRDHKDLLAGKKEIIKEIARKNSGDIRELEAILLDLWRKKAG</sequence>
<proteinExistence type="predicted"/>
<dbReference type="EMBL" id="PCSD01000001">
    <property type="protein sequence ID" value="PIP34231.1"/>
    <property type="molecule type" value="Genomic_DNA"/>
</dbReference>
<evidence type="ECO:0000313" key="3">
    <source>
        <dbReference type="Proteomes" id="UP000230729"/>
    </source>
</evidence>
<name>A0A2G9ZMA8_9BACT</name>